<dbReference type="InterPro" id="IPR005467">
    <property type="entry name" value="His_kinase_dom"/>
</dbReference>
<dbReference type="Gene3D" id="1.10.287.130">
    <property type="match status" value="1"/>
</dbReference>
<dbReference type="Proteomes" id="UP001155182">
    <property type="component" value="Unassembled WGS sequence"/>
</dbReference>
<evidence type="ECO:0000259" key="10">
    <source>
        <dbReference type="PROSITE" id="PS50109"/>
    </source>
</evidence>
<evidence type="ECO:0000256" key="6">
    <source>
        <dbReference type="ARBA" id="ARBA00022777"/>
    </source>
</evidence>
<dbReference type="Gene3D" id="3.30.565.10">
    <property type="entry name" value="Histidine kinase-like ATPase, C-terminal domain"/>
    <property type="match status" value="1"/>
</dbReference>
<name>A0A9X2F174_9SPHI</name>
<evidence type="ECO:0000256" key="5">
    <source>
        <dbReference type="ARBA" id="ARBA00022741"/>
    </source>
</evidence>
<dbReference type="SMART" id="SM00387">
    <property type="entry name" value="HATPase_c"/>
    <property type="match status" value="1"/>
</dbReference>
<keyword evidence="4" id="KW-0808">Transferase</keyword>
<evidence type="ECO:0000256" key="3">
    <source>
        <dbReference type="ARBA" id="ARBA00022553"/>
    </source>
</evidence>
<dbReference type="InterPro" id="IPR004358">
    <property type="entry name" value="Sig_transdc_His_kin-like_C"/>
</dbReference>
<gene>
    <name evidence="11" type="ORF">NF867_08080</name>
</gene>
<evidence type="ECO:0000256" key="7">
    <source>
        <dbReference type="ARBA" id="ARBA00022840"/>
    </source>
</evidence>
<dbReference type="PROSITE" id="PS50109">
    <property type="entry name" value="HIS_KIN"/>
    <property type="match status" value="1"/>
</dbReference>
<dbReference type="EC" id="2.7.13.3" evidence="2"/>
<evidence type="ECO:0000313" key="12">
    <source>
        <dbReference type="Proteomes" id="UP001155182"/>
    </source>
</evidence>
<feature type="domain" description="Histidine kinase" evidence="10">
    <location>
        <begin position="190"/>
        <end position="393"/>
    </location>
</feature>
<keyword evidence="9" id="KW-0472">Membrane</keyword>
<feature type="transmembrane region" description="Helical" evidence="9">
    <location>
        <begin position="12"/>
        <end position="33"/>
    </location>
</feature>
<comment type="catalytic activity">
    <reaction evidence="1">
        <text>ATP + protein L-histidine = ADP + protein N-phospho-L-histidine.</text>
        <dbReference type="EC" id="2.7.13.3"/>
    </reaction>
</comment>
<proteinExistence type="predicted"/>
<dbReference type="SUPFAM" id="SSF55874">
    <property type="entry name" value="ATPase domain of HSP90 chaperone/DNA topoisomerase II/histidine kinase"/>
    <property type="match status" value="1"/>
</dbReference>
<dbReference type="CDD" id="cd00082">
    <property type="entry name" value="HisKA"/>
    <property type="match status" value="1"/>
</dbReference>
<dbReference type="RefSeq" id="WP_252587307.1">
    <property type="nucleotide sequence ID" value="NZ_JAMWYS010000028.1"/>
</dbReference>
<organism evidence="11 12">
    <name type="scientific">Solitalea agri</name>
    <dbReference type="NCBI Taxonomy" id="2953739"/>
    <lineage>
        <taxon>Bacteria</taxon>
        <taxon>Pseudomonadati</taxon>
        <taxon>Bacteroidota</taxon>
        <taxon>Sphingobacteriia</taxon>
        <taxon>Sphingobacteriales</taxon>
        <taxon>Sphingobacteriaceae</taxon>
        <taxon>Solitalea</taxon>
    </lineage>
</organism>
<keyword evidence="5" id="KW-0547">Nucleotide-binding</keyword>
<dbReference type="PANTHER" id="PTHR43065">
    <property type="entry name" value="SENSOR HISTIDINE KINASE"/>
    <property type="match status" value="1"/>
</dbReference>
<keyword evidence="8" id="KW-0902">Two-component regulatory system</keyword>
<dbReference type="SUPFAM" id="SSF47384">
    <property type="entry name" value="Homodimeric domain of signal transducing histidine kinase"/>
    <property type="match status" value="1"/>
</dbReference>
<accession>A0A9X2F174</accession>
<dbReference type="InterPro" id="IPR036097">
    <property type="entry name" value="HisK_dim/P_sf"/>
</dbReference>
<dbReference type="AlphaFoldDB" id="A0A9X2F174"/>
<evidence type="ECO:0000256" key="9">
    <source>
        <dbReference type="SAM" id="Phobius"/>
    </source>
</evidence>
<sequence>MDVYSQKRRWKLLLLLFALSIGVMSLMYTNYLVRSMAESERRNAELWALSTKLKIEAEDEHFLDFLTEIQNKYTQIPAIIADTHDKILAYKELDSLKTNNPNDKSRSYDPKYFTEQLAIMKEQHVPIIISIGSGDELYVYYKDSELLTSLKYYPYRQLTGITVFLILAYLAFSSSRRSEQNQVWVGMAKETAHQLGTPISSIMAWIELLKEKYGEKDVELLDEMENDVTRLQIIADRFSKIGSAPVLEKHNVKEVVRNFIDYLEKRISKKIKFEVNGDPVGAELSVPLFEWVIENLCKNAVNAIGTNEGKISLNVSQNKTHVYIDITDTGMGIPKSKFETVFQPGYTTRKRGWGLGLSLTRRIVENYHKGQVFVKDSELGKGTTFRVILNAGREKPTA</sequence>
<dbReference type="EMBL" id="JAMWYS010000028">
    <property type="protein sequence ID" value="MCO4292814.1"/>
    <property type="molecule type" value="Genomic_DNA"/>
</dbReference>
<dbReference type="InterPro" id="IPR003661">
    <property type="entry name" value="HisK_dim/P_dom"/>
</dbReference>
<keyword evidence="7" id="KW-0067">ATP-binding</keyword>
<keyword evidence="9" id="KW-0812">Transmembrane</keyword>
<dbReference type="GO" id="GO:0005524">
    <property type="term" value="F:ATP binding"/>
    <property type="evidence" value="ECO:0007669"/>
    <property type="project" value="UniProtKB-KW"/>
</dbReference>
<evidence type="ECO:0000313" key="11">
    <source>
        <dbReference type="EMBL" id="MCO4292814.1"/>
    </source>
</evidence>
<dbReference type="GO" id="GO:0000155">
    <property type="term" value="F:phosphorelay sensor kinase activity"/>
    <property type="evidence" value="ECO:0007669"/>
    <property type="project" value="InterPro"/>
</dbReference>
<protein>
    <recommendedName>
        <fullName evidence="2">histidine kinase</fullName>
        <ecNumber evidence="2">2.7.13.3</ecNumber>
    </recommendedName>
</protein>
<keyword evidence="9" id="KW-1133">Transmembrane helix</keyword>
<keyword evidence="3" id="KW-0597">Phosphoprotein</keyword>
<dbReference type="PANTHER" id="PTHR43065:SF10">
    <property type="entry name" value="PEROXIDE STRESS-ACTIVATED HISTIDINE KINASE MAK3"/>
    <property type="match status" value="1"/>
</dbReference>
<comment type="caution">
    <text evidence="11">The sequence shown here is derived from an EMBL/GenBank/DDBJ whole genome shotgun (WGS) entry which is preliminary data.</text>
</comment>
<evidence type="ECO:0000256" key="8">
    <source>
        <dbReference type="ARBA" id="ARBA00023012"/>
    </source>
</evidence>
<dbReference type="Pfam" id="PF02518">
    <property type="entry name" value="HATPase_c"/>
    <property type="match status" value="1"/>
</dbReference>
<evidence type="ECO:0000256" key="2">
    <source>
        <dbReference type="ARBA" id="ARBA00012438"/>
    </source>
</evidence>
<keyword evidence="12" id="KW-1185">Reference proteome</keyword>
<reference evidence="11" key="1">
    <citation type="submission" date="2022-06" db="EMBL/GenBank/DDBJ databases">
        <title>Solitalea sp. MAHUQ-68 isolated from rhizospheric soil.</title>
        <authorList>
            <person name="Huq M.A."/>
        </authorList>
    </citation>
    <scope>NUCLEOTIDE SEQUENCE</scope>
    <source>
        <strain evidence="11">MAHUQ-68</strain>
    </source>
</reference>
<keyword evidence="6 11" id="KW-0418">Kinase</keyword>
<evidence type="ECO:0000256" key="1">
    <source>
        <dbReference type="ARBA" id="ARBA00000085"/>
    </source>
</evidence>
<dbReference type="PRINTS" id="PR00344">
    <property type="entry name" value="BCTRLSENSOR"/>
</dbReference>
<evidence type="ECO:0000256" key="4">
    <source>
        <dbReference type="ARBA" id="ARBA00022679"/>
    </source>
</evidence>
<dbReference type="InterPro" id="IPR036890">
    <property type="entry name" value="HATPase_C_sf"/>
</dbReference>
<dbReference type="InterPro" id="IPR003594">
    <property type="entry name" value="HATPase_dom"/>
</dbReference>